<evidence type="ECO:0000313" key="1">
    <source>
        <dbReference type="EMBL" id="MBB4066242.1"/>
    </source>
</evidence>
<dbReference type="RefSeq" id="WP_183367533.1">
    <property type="nucleotide sequence ID" value="NZ_JACIEZ010000008.1"/>
</dbReference>
<sequence length="68" mass="7755">MTAHVRRFQSLRFAAEQASPSISELPPAEVDHLVGRAIREGWPASKLTEEIERRIERRETGGTCRMVH</sequence>
<organism evidence="1 2">
    <name type="scientific">Gellertiella hungarica</name>
    <dbReference type="NCBI Taxonomy" id="1572859"/>
    <lineage>
        <taxon>Bacteria</taxon>
        <taxon>Pseudomonadati</taxon>
        <taxon>Pseudomonadota</taxon>
        <taxon>Alphaproteobacteria</taxon>
        <taxon>Hyphomicrobiales</taxon>
        <taxon>Rhizobiaceae</taxon>
        <taxon>Gellertiella</taxon>
    </lineage>
</organism>
<protein>
    <recommendedName>
        <fullName evidence="3">Antitoxin VbhA domain-containing protein</fullName>
    </recommendedName>
</protein>
<keyword evidence="2" id="KW-1185">Reference proteome</keyword>
<dbReference type="AlphaFoldDB" id="A0A7W6J959"/>
<dbReference type="EMBL" id="JACIEZ010000008">
    <property type="protein sequence ID" value="MBB4066242.1"/>
    <property type="molecule type" value="Genomic_DNA"/>
</dbReference>
<evidence type="ECO:0000313" key="2">
    <source>
        <dbReference type="Proteomes" id="UP000528286"/>
    </source>
</evidence>
<evidence type="ECO:0008006" key="3">
    <source>
        <dbReference type="Google" id="ProtNLM"/>
    </source>
</evidence>
<reference evidence="1 2" key="1">
    <citation type="submission" date="2020-08" db="EMBL/GenBank/DDBJ databases">
        <title>Genomic Encyclopedia of Type Strains, Phase IV (KMG-IV): sequencing the most valuable type-strain genomes for metagenomic binning, comparative biology and taxonomic classification.</title>
        <authorList>
            <person name="Goeker M."/>
        </authorList>
    </citation>
    <scope>NUCLEOTIDE SEQUENCE [LARGE SCALE GENOMIC DNA]</scope>
    <source>
        <strain evidence="1 2">DSM 29853</strain>
    </source>
</reference>
<gene>
    <name evidence="1" type="ORF">GGR23_003457</name>
</gene>
<proteinExistence type="predicted"/>
<accession>A0A7W6J959</accession>
<name>A0A7W6J959_9HYPH</name>
<comment type="caution">
    <text evidence="1">The sequence shown here is derived from an EMBL/GenBank/DDBJ whole genome shotgun (WGS) entry which is preliminary data.</text>
</comment>
<dbReference type="Proteomes" id="UP000528286">
    <property type="component" value="Unassembled WGS sequence"/>
</dbReference>